<keyword evidence="2" id="KW-1185">Reference proteome</keyword>
<dbReference type="Proteomes" id="UP000824881">
    <property type="component" value="Unassembled WGS sequence"/>
</dbReference>
<reference evidence="1 2" key="1">
    <citation type="journal article" date="2021" name="Appl. Environ. Microbiol.">
        <title>Genetic linkage and physical mapping for an oyster mushroom Pleurotus cornucopiae and QTL analysis for the trait cap color.</title>
        <authorList>
            <person name="Zhang Y."/>
            <person name="Gao W."/>
            <person name="Sonnenberg A."/>
            <person name="Chen Q."/>
            <person name="Zhang J."/>
            <person name="Huang C."/>
        </authorList>
    </citation>
    <scope>NUCLEOTIDE SEQUENCE [LARGE SCALE GENOMIC DNA]</scope>
    <source>
        <strain evidence="1">CCMSSC00406</strain>
    </source>
</reference>
<accession>A0ACB7IR98</accession>
<dbReference type="EMBL" id="WQMT02000008">
    <property type="protein sequence ID" value="KAG9220156.1"/>
    <property type="molecule type" value="Genomic_DNA"/>
</dbReference>
<proteinExistence type="predicted"/>
<name>A0ACB7IR98_PLECO</name>
<comment type="caution">
    <text evidence="1">The sequence shown here is derived from an EMBL/GenBank/DDBJ whole genome shotgun (WGS) entry which is preliminary data.</text>
</comment>
<evidence type="ECO:0000313" key="1">
    <source>
        <dbReference type="EMBL" id="KAG9220156.1"/>
    </source>
</evidence>
<organism evidence="1 2">
    <name type="scientific">Pleurotus cornucopiae</name>
    <name type="common">Cornucopia mushroom</name>
    <dbReference type="NCBI Taxonomy" id="5321"/>
    <lineage>
        <taxon>Eukaryota</taxon>
        <taxon>Fungi</taxon>
        <taxon>Dikarya</taxon>
        <taxon>Basidiomycota</taxon>
        <taxon>Agaricomycotina</taxon>
        <taxon>Agaricomycetes</taxon>
        <taxon>Agaricomycetidae</taxon>
        <taxon>Agaricales</taxon>
        <taxon>Pleurotineae</taxon>
        <taxon>Pleurotaceae</taxon>
        <taxon>Pleurotus</taxon>
    </lineage>
</organism>
<gene>
    <name evidence="1" type="ORF">CCMSSC00406_0007149</name>
</gene>
<protein>
    <submittedName>
        <fullName evidence="1">Uncharacterized protein</fullName>
    </submittedName>
</protein>
<evidence type="ECO:0000313" key="2">
    <source>
        <dbReference type="Proteomes" id="UP000824881"/>
    </source>
</evidence>
<sequence>MLVMFFDLNIPIPLSSFPSTAPSRKGKGKQTNAETPPASVFSPAQVIALESRISLLLQLGYTVLAFNQVVHKKVDPKSHRNVLDNLLPQLKQRLGVIFLKRLTIILDEDSEKGFGLINANIPMFNSYDLISLLPTSATTFSLACLTHSLPSQLTAHIISLPLTLPRLPFRMKHTLIRTALKNGAVFEINYIGALGGENDPCLVNADAAINDSSAKRNWWAASRELCRVTKGKGILVSSGAVADADLRAPRDIGNIISLLDVPQNTARDSMSTLPRSLIKRAETRKTYRAVLSEPRVVIPEGPSQLKLSAPVTETPLSSAHNGANLNADIAVHDIVAEPQGGLECGPTNERDGRSGPVEISHTNGQKRSREDVEKQAVAAPVDNETRKKKRKKNKDSRSLTVATSGAGS</sequence>